<dbReference type="Proteomes" id="UP000499080">
    <property type="component" value="Unassembled WGS sequence"/>
</dbReference>
<dbReference type="EMBL" id="BGPR01000239">
    <property type="protein sequence ID" value="GBM07171.1"/>
    <property type="molecule type" value="Genomic_DNA"/>
</dbReference>
<reference evidence="2 3" key="1">
    <citation type="journal article" date="2019" name="Sci. Rep.">
        <title>Orb-weaving spider Araneus ventricosus genome elucidates the spidroin gene catalogue.</title>
        <authorList>
            <person name="Kono N."/>
            <person name="Nakamura H."/>
            <person name="Ohtoshi R."/>
            <person name="Moran D.A.P."/>
            <person name="Shinohara A."/>
            <person name="Yoshida Y."/>
            <person name="Fujiwara M."/>
            <person name="Mori M."/>
            <person name="Tomita M."/>
            <person name="Arakawa K."/>
        </authorList>
    </citation>
    <scope>NUCLEOTIDE SEQUENCE [LARGE SCALE GENOMIC DNA]</scope>
</reference>
<evidence type="ECO:0000313" key="3">
    <source>
        <dbReference type="Proteomes" id="UP000499080"/>
    </source>
</evidence>
<dbReference type="AlphaFoldDB" id="A0A4Y2CRU3"/>
<evidence type="ECO:0000256" key="1">
    <source>
        <dbReference type="SAM" id="MobiDB-lite"/>
    </source>
</evidence>
<gene>
    <name evidence="2" type="ORF">AVEN_15418_1</name>
</gene>
<sequence length="116" mass="12928">MMGNLVPVSLFFPAYCGHGSLEVTSQLRGRKVPCSKPDSTEDLPCMCVRQIMRREPNDPRWCGAEVWRGAPGLVSSSSSDRWSKLRGPSQNSSRVASKRDVNIIKPNFLYIACLLE</sequence>
<name>A0A4Y2CRU3_ARAVE</name>
<feature type="region of interest" description="Disordered" evidence="1">
    <location>
        <begin position="72"/>
        <end position="96"/>
    </location>
</feature>
<comment type="caution">
    <text evidence="2">The sequence shown here is derived from an EMBL/GenBank/DDBJ whole genome shotgun (WGS) entry which is preliminary data.</text>
</comment>
<keyword evidence="3" id="KW-1185">Reference proteome</keyword>
<proteinExistence type="predicted"/>
<organism evidence="2 3">
    <name type="scientific">Araneus ventricosus</name>
    <name type="common">Orbweaver spider</name>
    <name type="synonym">Epeira ventricosa</name>
    <dbReference type="NCBI Taxonomy" id="182803"/>
    <lineage>
        <taxon>Eukaryota</taxon>
        <taxon>Metazoa</taxon>
        <taxon>Ecdysozoa</taxon>
        <taxon>Arthropoda</taxon>
        <taxon>Chelicerata</taxon>
        <taxon>Arachnida</taxon>
        <taxon>Araneae</taxon>
        <taxon>Araneomorphae</taxon>
        <taxon>Entelegynae</taxon>
        <taxon>Araneoidea</taxon>
        <taxon>Araneidae</taxon>
        <taxon>Araneus</taxon>
    </lineage>
</organism>
<evidence type="ECO:0000313" key="2">
    <source>
        <dbReference type="EMBL" id="GBM07171.1"/>
    </source>
</evidence>
<protein>
    <submittedName>
        <fullName evidence="2">Uncharacterized protein</fullName>
    </submittedName>
</protein>
<accession>A0A4Y2CRU3</accession>